<dbReference type="SMART" id="SM00338">
    <property type="entry name" value="BRLZ"/>
    <property type="match status" value="1"/>
</dbReference>
<dbReference type="CDD" id="cd14689">
    <property type="entry name" value="bZIP_CREB3"/>
    <property type="match status" value="1"/>
</dbReference>
<dbReference type="GO" id="GO:0000981">
    <property type="term" value="F:DNA-binding transcription factor activity, RNA polymerase II-specific"/>
    <property type="evidence" value="ECO:0007669"/>
    <property type="project" value="TreeGrafter"/>
</dbReference>
<dbReference type="EMBL" id="JAVRJZ010000021">
    <property type="protein sequence ID" value="KAK2705203.1"/>
    <property type="molecule type" value="Genomic_DNA"/>
</dbReference>
<name>A0AA88H5K7_ARTSF</name>
<dbReference type="InterPro" id="IPR046347">
    <property type="entry name" value="bZIP_sf"/>
</dbReference>
<comment type="caution">
    <text evidence="9">The sequence shown here is derived from an EMBL/GenBank/DDBJ whole genome shotgun (WGS) entry which is preliminary data.</text>
</comment>
<evidence type="ECO:0000256" key="5">
    <source>
        <dbReference type="ARBA" id="ARBA00023242"/>
    </source>
</evidence>
<dbReference type="EMBL" id="JAVRJZ010000021">
    <property type="protein sequence ID" value="KAK2705200.1"/>
    <property type="molecule type" value="Genomic_DNA"/>
</dbReference>
<dbReference type="Gene3D" id="1.20.5.170">
    <property type="match status" value="1"/>
</dbReference>
<keyword evidence="3" id="KW-0238">DNA-binding</keyword>
<evidence type="ECO:0000256" key="3">
    <source>
        <dbReference type="ARBA" id="ARBA00023125"/>
    </source>
</evidence>
<feature type="coiled-coil region" evidence="6">
    <location>
        <begin position="302"/>
        <end position="374"/>
    </location>
</feature>
<reference evidence="9" key="1">
    <citation type="submission" date="2023-07" db="EMBL/GenBank/DDBJ databases">
        <title>Chromosome-level genome assembly of Artemia franciscana.</title>
        <authorList>
            <person name="Jo E."/>
        </authorList>
    </citation>
    <scope>NUCLEOTIDE SEQUENCE</scope>
    <source>
        <tissue evidence="9">Whole body</tissue>
    </source>
</reference>
<keyword evidence="6" id="KW-0175">Coiled coil</keyword>
<dbReference type="Proteomes" id="UP001187531">
    <property type="component" value="Unassembled WGS sequence"/>
</dbReference>
<keyword evidence="2" id="KW-0805">Transcription regulation</keyword>
<keyword evidence="10" id="KW-1185">Reference proteome</keyword>
<dbReference type="PANTHER" id="PTHR45996:SF3">
    <property type="entry name" value="CREB-H TRANSCRIPTION FACTOR HOMOLOG LET-607"/>
    <property type="match status" value="1"/>
</dbReference>
<dbReference type="InterPro" id="IPR004827">
    <property type="entry name" value="bZIP"/>
</dbReference>
<evidence type="ECO:0000259" key="8">
    <source>
        <dbReference type="PROSITE" id="PS50217"/>
    </source>
</evidence>
<dbReference type="GO" id="GO:0005634">
    <property type="term" value="C:nucleus"/>
    <property type="evidence" value="ECO:0007669"/>
    <property type="project" value="TreeGrafter"/>
</dbReference>
<feature type="domain" description="BZIP" evidence="8">
    <location>
        <begin position="308"/>
        <end position="371"/>
    </location>
</feature>
<dbReference type="EMBL" id="JAVRJZ010000021">
    <property type="protein sequence ID" value="KAK2705204.1"/>
    <property type="molecule type" value="Genomic_DNA"/>
</dbReference>
<keyword evidence="4" id="KW-0804">Transcription</keyword>
<dbReference type="PROSITE" id="PS50217">
    <property type="entry name" value="BZIP"/>
    <property type="match status" value="1"/>
</dbReference>
<evidence type="ECO:0000313" key="10">
    <source>
        <dbReference type="Proteomes" id="UP001187531"/>
    </source>
</evidence>
<gene>
    <name evidence="9" type="ORF">QYM36_017301</name>
</gene>
<dbReference type="GO" id="GO:0000978">
    <property type="term" value="F:RNA polymerase II cis-regulatory region sequence-specific DNA binding"/>
    <property type="evidence" value="ECO:0007669"/>
    <property type="project" value="TreeGrafter"/>
</dbReference>
<accession>A0AA88H5K7</accession>
<dbReference type="PANTHER" id="PTHR45996">
    <property type="entry name" value="AGAP001464-PB"/>
    <property type="match status" value="1"/>
</dbReference>
<dbReference type="EMBL" id="JAVRJZ010000021">
    <property type="protein sequence ID" value="KAK2705202.1"/>
    <property type="molecule type" value="Genomic_DNA"/>
</dbReference>
<evidence type="ECO:0000256" key="6">
    <source>
        <dbReference type="SAM" id="Coils"/>
    </source>
</evidence>
<dbReference type="AlphaFoldDB" id="A0AA88H5K7"/>
<evidence type="ECO:0000313" key="9">
    <source>
        <dbReference type="EMBL" id="KAK2705203.1"/>
    </source>
</evidence>
<proteinExistence type="predicted"/>
<evidence type="ECO:0000256" key="1">
    <source>
        <dbReference type="ARBA" id="ARBA00004648"/>
    </source>
</evidence>
<dbReference type="SUPFAM" id="SSF57959">
    <property type="entry name" value="Leucine zipper domain"/>
    <property type="match status" value="1"/>
</dbReference>
<evidence type="ECO:0000256" key="7">
    <source>
        <dbReference type="SAM" id="MobiDB-lite"/>
    </source>
</evidence>
<dbReference type="EMBL" id="JAVRJZ010000021">
    <property type="protein sequence ID" value="KAK2705201.1"/>
    <property type="molecule type" value="Genomic_DNA"/>
</dbReference>
<evidence type="ECO:0000256" key="4">
    <source>
        <dbReference type="ARBA" id="ARBA00023163"/>
    </source>
</evidence>
<organism evidence="9 10">
    <name type="scientific">Artemia franciscana</name>
    <name type="common">Brine shrimp</name>
    <name type="synonym">Artemia sanfranciscana</name>
    <dbReference type="NCBI Taxonomy" id="6661"/>
    <lineage>
        <taxon>Eukaryota</taxon>
        <taxon>Metazoa</taxon>
        <taxon>Ecdysozoa</taxon>
        <taxon>Arthropoda</taxon>
        <taxon>Crustacea</taxon>
        <taxon>Branchiopoda</taxon>
        <taxon>Anostraca</taxon>
        <taxon>Artemiidae</taxon>
        <taxon>Artemia</taxon>
    </lineage>
</organism>
<dbReference type="InterPro" id="IPR051381">
    <property type="entry name" value="CREB_ATF_subfamily"/>
</dbReference>
<dbReference type="Pfam" id="PF00170">
    <property type="entry name" value="bZIP_1"/>
    <property type="match status" value="1"/>
</dbReference>
<keyword evidence="5" id="KW-0539">Nucleus</keyword>
<protein>
    <recommendedName>
        <fullName evidence="8">BZIP domain-containing protein</fullName>
    </recommendedName>
</protein>
<feature type="region of interest" description="Disordered" evidence="7">
    <location>
        <begin position="117"/>
        <end position="137"/>
    </location>
</feature>
<evidence type="ECO:0000256" key="2">
    <source>
        <dbReference type="ARBA" id="ARBA00023015"/>
    </source>
</evidence>
<sequence length="493" mass="55000">MTSQGIILDSILDKEDLIKSLDMDQELQNFELSNCDLLSDFSFKDEELSLDNFDDSTLFDSDAFFGEFENILDQSEPNNAPTVLDQPTEEVHDYKSDEVLFSESPVNEIEISSESAFFSSESSGDNSGSDTDTTQTSNDVILTNSVISRPLISSSSQSQRVTKVIKKITIPPKIAPKPTSKNCQIETIAKTNSVKTVRQIIVPKPIGNVKDPNTVRIVRNAAQIIPALTNVVTTIIPQAVTQTVSTLQAPIQFFTSKSSATSCVASSISEQNNGPSFARLSDEEKRLLAKEGIHISGKRPLSKAEERELKRIRRKIRNKKSAQDSRKRKKEYIDLLEEQVTKRDRQNDQMAKRIRQLESENKTLADQIKRLQNMLSNPNGRPTQASTCMLVLMLSIALLLVPNMNSEKDSTSLSQGESQFKVPTGVRSRTLLQSALLKGMDSLASDDDLEMLSSEDDTLYEDQGISPYKCHIAALIDHDYTALYPSRKKRPRN</sequence>
<comment type="subcellular location">
    <subcellularLocation>
        <location evidence="1">Endoplasmic reticulum membrane</location>
        <topology evidence="1">Single-pass type II membrane protein</topology>
    </subcellularLocation>
</comment>
<dbReference type="GO" id="GO:0005789">
    <property type="term" value="C:endoplasmic reticulum membrane"/>
    <property type="evidence" value="ECO:0007669"/>
    <property type="project" value="UniProtKB-SubCell"/>
</dbReference>